<dbReference type="GO" id="GO:0015768">
    <property type="term" value="P:maltose transport"/>
    <property type="evidence" value="ECO:0007669"/>
    <property type="project" value="TreeGrafter"/>
</dbReference>
<feature type="signal peptide" evidence="4">
    <location>
        <begin position="1"/>
        <end position="19"/>
    </location>
</feature>
<sequence>MRSKLVMGTVGVVALSLTAACGGGGGSTGGSSAAGAKGPIKVWLSNNPEEIAWGQAMIKAWNAANPKETVTGQEIPAGKTSEEVIGAAITAGNAPCLVFNTAPAAVPQFQKQGGLVALDGFSGGAAYVQARTGKAADQYKSSDGKFYQIPWKSNPVMIFFNKDLFKKAGIDTTNPPLATYDQFLATSRKIKASGAAQAAIWPAPSSEFFQSWFDFYPLYAAETGGTQLVEKGKATFNSDAGKKVANFWASMYSAGLSPKEAYNGDSFADGKAAMAVVGPWAISVYGKKVKWGVVPVPTSTGKSPDQIHTFSDAKNIAIYSACKNQGTAWDLLKFATSKDQDGKLLQMTGQMPLRENLAATYPDYFTSHPEYKLFADQAARTTEVPNIANSVTIWQTFRDAYSSSVIFGKTPVDAALSQAADKINQLASQP</sequence>
<dbReference type="SUPFAM" id="SSF53850">
    <property type="entry name" value="Periplasmic binding protein-like II"/>
    <property type="match status" value="1"/>
</dbReference>
<evidence type="ECO:0000256" key="4">
    <source>
        <dbReference type="SAM" id="SignalP"/>
    </source>
</evidence>
<dbReference type="Pfam" id="PF13416">
    <property type="entry name" value="SBP_bac_8"/>
    <property type="match status" value="1"/>
</dbReference>
<keyword evidence="2" id="KW-0813">Transport</keyword>
<dbReference type="InterPro" id="IPR006059">
    <property type="entry name" value="SBP"/>
</dbReference>
<dbReference type="GO" id="GO:0042956">
    <property type="term" value="P:maltodextrin transmembrane transport"/>
    <property type="evidence" value="ECO:0007669"/>
    <property type="project" value="TreeGrafter"/>
</dbReference>
<protein>
    <submittedName>
        <fullName evidence="5">Multiple sugar transport system substrate-binding protein</fullName>
    </submittedName>
</protein>
<evidence type="ECO:0000256" key="1">
    <source>
        <dbReference type="ARBA" id="ARBA00008520"/>
    </source>
</evidence>
<dbReference type="CDD" id="cd13585">
    <property type="entry name" value="PBP2_TMBP_like"/>
    <property type="match status" value="1"/>
</dbReference>
<evidence type="ECO:0000313" key="5">
    <source>
        <dbReference type="EMBL" id="NYG06127.1"/>
    </source>
</evidence>
<reference evidence="5 6" key="1">
    <citation type="submission" date="2020-07" db="EMBL/GenBank/DDBJ databases">
        <title>Sequencing the genomes of 1000 actinobacteria strains.</title>
        <authorList>
            <person name="Klenk H.-P."/>
        </authorList>
    </citation>
    <scope>NUCLEOTIDE SEQUENCE [LARGE SCALE GENOMIC DNA]</scope>
    <source>
        <strain evidence="5 6">DSM 23987</strain>
    </source>
</reference>
<dbReference type="Gene3D" id="3.40.190.10">
    <property type="entry name" value="Periplasmic binding protein-like II"/>
    <property type="match status" value="2"/>
</dbReference>
<feature type="chain" id="PRO_5038667578" evidence="4">
    <location>
        <begin position="20"/>
        <end position="430"/>
    </location>
</feature>
<dbReference type="GO" id="GO:0055052">
    <property type="term" value="C:ATP-binding cassette (ABC) transporter complex, substrate-binding subunit-containing"/>
    <property type="evidence" value="ECO:0007669"/>
    <property type="project" value="TreeGrafter"/>
</dbReference>
<gene>
    <name evidence="5" type="ORF">BJ986_000614</name>
</gene>
<dbReference type="PANTHER" id="PTHR30061">
    <property type="entry name" value="MALTOSE-BINDING PERIPLASMIC PROTEIN"/>
    <property type="match status" value="1"/>
</dbReference>
<dbReference type="AlphaFoldDB" id="A0A852WA66"/>
<keyword evidence="3 4" id="KW-0732">Signal</keyword>
<dbReference type="RefSeq" id="WP_179420662.1">
    <property type="nucleotide sequence ID" value="NZ_JACCAB010000001.1"/>
</dbReference>
<name>A0A852WA66_9MICO</name>
<comment type="similarity">
    <text evidence="1">Belongs to the bacterial solute-binding protein 1 family.</text>
</comment>
<evidence type="ECO:0000313" key="6">
    <source>
        <dbReference type="Proteomes" id="UP000573599"/>
    </source>
</evidence>
<dbReference type="GO" id="GO:1901982">
    <property type="term" value="F:maltose binding"/>
    <property type="evidence" value="ECO:0007669"/>
    <property type="project" value="TreeGrafter"/>
</dbReference>
<proteinExistence type="inferred from homology"/>
<evidence type="ECO:0000256" key="3">
    <source>
        <dbReference type="ARBA" id="ARBA00022729"/>
    </source>
</evidence>
<organism evidence="5 6">
    <name type="scientific">Pedococcus badiiscoriae</name>
    <dbReference type="NCBI Taxonomy" id="642776"/>
    <lineage>
        <taxon>Bacteria</taxon>
        <taxon>Bacillati</taxon>
        <taxon>Actinomycetota</taxon>
        <taxon>Actinomycetes</taxon>
        <taxon>Micrococcales</taxon>
        <taxon>Intrasporangiaceae</taxon>
        <taxon>Pedococcus</taxon>
    </lineage>
</organism>
<dbReference type="Proteomes" id="UP000573599">
    <property type="component" value="Unassembled WGS sequence"/>
</dbReference>
<dbReference type="PANTHER" id="PTHR30061:SF50">
    <property type="entry name" value="MALTOSE_MALTODEXTRIN-BINDING PERIPLASMIC PROTEIN"/>
    <property type="match status" value="1"/>
</dbReference>
<evidence type="ECO:0000256" key="2">
    <source>
        <dbReference type="ARBA" id="ARBA00022448"/>
    </source>
</evidence>
<keyword evidence="5" id="KW-0762">Sugar transport</keyword>
<keyword evidence="6" id="KW-1185">Reference proteome</keyword>
<dbReference type="EMBL" id="JACCAB010000001">
    <property type="protein sequence ID" value="NYG06127.1"/>
    <property type="molecule type" value="Genomic_DNA"/>
</dbReference>
<comment type="caution">
    <text evidence="5">The sequence shown here is derived from an EMBL/GenBank/DDBJ whole genome shotgun (WGS) entry which is preliminary data.</text>
</comment>
<accession>A0A852WA66</accession>
<dbReference type="PROSITE" id="PS51257">
    <property type="entry name" value="PROKAR_LIPOPROTEIN"/>
    <property type="match status" value="1"/>
</dbReference>